<dbReference type="SUPFAM" id="SSF51445">
    <property type="entry name" value="(Trans)glycosidases"/>
    <property type="match status" value="1"/>
</dbReference>
<dbReference type="GO" id="GO:0004553">
    <property type="term" value="F:hydrolase activity, hydrolyzing O-glycosyl compounds"/>
    <property type="evidence" value="ECO:0007669"/>
    <property type="project" value="InterPro"/>
</dbReference>
<organism evidence="1 2">
    <name type="scientific">Parascaris equorum</name>
    <name type="common">Equine roundworm</name>
    <dbReference type="NCBI Taxonomy" id="6256"/>
    <lineage>
        <taxon>Eukaryota</taxon>
        <taxon>Metazoa</taxon>
        <taxon>Ecdysozoa</taxon>
        <taxon>Nematoda</taxon>
        <taxon>Chromadorea</taxon>
        <taxon>Rhabditida</taxon>
        <taxon>Spirurina</taxon>
        <taxon>Ascaridomorpha</taxon>
        <taxon>Ascaridoidea</taxon>
        <taxon>Ascarididae</taxon>
        <taxon>Parascaris</taxon>
    </lineage>
</organism>
<dbReference type="Pfam" id="PF00232">
    <property type="entry name" value="Glyco_hydro_1"/>
    <property type="match status" value="1"/>
</dbReference>
<keyword evidence="1" id="KW-1185">Reference proteome</keyword>
<dbReference type="GO" id="GO:0005975">
    <property type="term" value="P:carbohydrate metabolic process"/>
    <property type="evidence" value="ECO:0007669"/>
    <property type="project" value="InterPro"/>
</dbReference>
<evidence type="ECO:0000313" key="2">
    <source>
        <dbReference type="WBParaSite" id="PEQ_0001442001-mRNA-1"/>
    </source>
</evidence>
<protein>
    <submittedName>
        <fullName evidence="2">Uncharacterized protein</fullName>
    </submittedName>
</protein>
<evidence type="ECO:0000313" key="1">
    <source>
        <dbReference type="Proteomes" id="UP000887564"/>
    </source>
</evidence>
<dbReference type="Proteomes" id="UP000887564">
    <property type="component" value="Unplaced"/>
</dbReference>
<proteinExistence type="predicted"/>
<reference evidence="2" key="1">
    <citation type="submission" date="2022-11" db="UniProtKB">
        <authorList>
            <consortium name="WormBaseParasite"/>
        </authorList>
    </citation>
    <scope>IDENTIFICATION</scope>
</reference>
<accession>A0A914SAP3</accession>
<dbReference type="InterPro" id="IPR017853">
    <property type="entry name" value="GH"/>
</dbReference>
<sequence length="66" mass="7548">MLRFMRDEYDDPPLLITENGCADAVGEEALVDDARIRYCNDHIRTVELGSLLIVSFHPVRKLSILM</sequence>
<dbReference type="AlphaFoldDB" id="A0A914SAP3"/>
<dbReference type="WBParaSite" id="PEQ_0001442001-mRNA-1">
    <property type="protein sequence ID" value="PEQ_0001442001-mRNA-1"/>
    <property type="gene ID" value="PEQ_0001442001"/>
</dbReference>
<name>A0A914SAP3_PAREQ</name>
<dbReference type="Gene3D" id="3.20.20.80">
    <property type="entry name" value="Glycosidases"/>
    <property type="match status" value="1"/>
</dbReference>
<dbReference type="InterPro" id="IPR001360">
    <property type="entry name" value="Glyco_hydro_1"/>
</dbReference>